<dbReference type="InterPro" id="IPR039340">
    <property type="entry name" value="Tfc4/TFIIIC-102/Sfc4"/>
</dbReference>
<evidence type="ECO:0000313" key="3">
    <source>
        <dbReference type="EnsemblMetazoa" id="tetur28g00080.1"/>
    </source>
</evidence>
<dbReference type="EnsemblMetazoa" id="tetur28g00080.1">
    <property type="protein sequence ID" value="tetur28g00080.1"/>
    <property type="gene ID" value="tetur28g00080"/>
</dbReference>
<dbReference type="HOGENOM" id="CLU_002391_1_1_1"/>
<evidence type="ECO:0008006" key="5">
    <source>
        <dbReference type="Google" id="ProtNLM"/>
    </source>
</evidence>
<protein>
    <recommendedName>
        <fullName evidence="5">General transcription factor 3C polypeptide 3</fullName>
    </recommendedName>
</protein>
<evidence type="ECO:0000256" key="2">
    <source>
        <dbReference type="SAM" id="MobiDB-lite"/>
    </source>
</evidence>
<dbReference type="GO" id="GO:0000127">
    <property type="term" value="C:transcription factor TFIIIC complex"/>
    <property type="evidence" value="ECO:0007669"/>
    <property type="project" value="TreeGrafter"/>
</dbReference>
<feature type="repeat" description="TPR" evidence="1">
    <location>
        <begin position="198"/>
        <end position="231"/>
    </location>
</feature>
<gene>
    <name evidence="3" type="primary">107368852</name>
</gene>
<dbReference type="PROSITE" id="PS50005">
    <property type="entry name" value="TPR"/>
    <property type="match status" value="4"/>
</dbReference>
<keyword evidence="1" id="KW-0802">TPR repeat</keyword>
<reference evidence="3" key="2">
    <citation type="submission" date="2015-06" db="UniProtKB">
        <authorList>
            <consortium name="EnsemblMetazoa"/>
        </authorList>
    </citation>
    <scope>IDENTIFICATION</scope>
</reference>
<dbReference type="InterPro" id="IPR011990">
    <property type="entry name" value="TPR-like_helical_dom_sf"/>
</dbReference>
<evidence type="ECO:0000313" key="4">
    <source>
        <dbReference type="Proteomes" id="UP000015104"/>
    </source>
</evidence>
<dbReference type="OMA" id="SSPNMKF"/>
<feature type="region of interest" description="Disordered" evidence="2">
    <location>
        <begin position="118"/>
        <end position="159"/>
    </location>
</feature>
<reference evidence="4" key="1">
    <citation type="submission" date="2011-08" db="EMBL/GenBank/DDBJ databases">
        <authorList>
            <person name="Rombauts S."/>
        </authorList>
    </citation>
    <scope>NUCLEOTIDE SEQUENCE</scope>
    <source>
        <strain evidence="4">London</strain>
    </source>
</reference>
<name>T1KZ23_TETUR</name>
<dbReference type="PANTHER" id="PTHR23082:SF0">
    <property type="entry name" value="GENERAL TRANSCRIPTION FACTOR 3C POLYPEPTIDE 3"/>
    <property type="match status" value="1"/>
</dbReference>
<dbReference type="Pfam" id="PF13428">
    <property type="entry name" value="TPR_14"/>
    <property type="match status" value="1"/>
</dbReference>
<feature type="compositionally biased region" description="Basic residues" evidence="2">
    <location>
        <begin position="142"/>
        <end position="159"/>
    </location>
</feature>
<keyword evidence="4" id="KW-1185">Reference proteome</keyword>
<dbReference type="PANTHER" id="PTHR23082">
    <property type="entry name" value="TRANSCRIPTION INITIATION FACTOR IIIC TFIIIC , POLYPEPTIDE 3-RELATED"/>
    <property type="match status" value="1"/>
</dbReference>
<feature type="repeat" description="TPR" evidence="1">
    <location>
        <begin position="232"/>
        <end position="265"/>
    </location>
</feature>
<dbReference type="Proteomes" id="UP000015104">
    <property type="component" value="Unassembled WGS sequence"/>
</dbReference>
<dbReference type="GO" id="GO:0006383">
    <property type="term" value="P:transcription by RNA polymerase III"/>
    <property type="evidence" value="ECO:0007669"/>
    <property type="project" value="InterPro"/>
</dbReference>
<proteinExistence type="predicted"/>
<feature type="repeat" description="TPR" evidence="1">
    <location>
        <begin position="811"/>
        <end position="844"/>
    </location>
</feature>
<dbReference type="EMBL" id="CAEY01000734">
    <property type="status" value="NOT_ANNOTATED_CDS"/>
    <property type="molecule type" value="Genomic_DNA"/>
</dbReference>
<evidence type="ECO:0000256" key="1">
    <source>
        <dbReference type="PROSITE-ProRule" id="PRU00339"/>
    </source>
</evidence>
<dbReference type="STRING" id="32264.T1KZ23"/>
<dbReference type="OrthoDB" id="151490at2759"/>
<dbReference type="Gene3D" id="1.25.40.10">
    <property type="entry name" value="Tetratricopeptide repeat domain"/>
    <property type="match status" value="3"/>
</dbReference>
<feature type="repeat" description="TPR" evidence="1">
    <location>
        <begin position="473"/>
        <end position="506"/>
    </location>
</feature>
<sequence>MESDGNASELLNNLMKEVTEKQWETFKKSWRTNNLVISEVMSEGSEESDNEDNVYSLDNFQIAENMESDEANEIIDPRITIDDELSTVRYLDNQISFDELTDVMEKRDFQRKFNTPVQLHQEDIESDDQQSDPEWFSDNQSKRKGRRKDTGRKGARRSKLPRDLSGLVGEANLAFARGSHQDAIAMCSEVIRQAPTAPEPFLTLGMLYEEMGQIEKAFQYNLIAAYLCPSDGEHWIKVAYMAIEQENYSQAIKCLNKAIKVFPGNFDIRLQRCQLFEKIGDFKKALDAYTSLLGELKDGKDAMELAKEIAKIYFNNEDINSSLKVMESTFAKFEKFVTGEGVNLYLELLIFKKKYLKTLEIFQKFCGIRLEIEDEELTNFDPDNWSKICPAKVEIKLTFEMPVDLQAKLVVCLINLGCMLSVKNLIRGITIGSAEKMSDLYLDIADAYAGVELHKEAEPLLAALIVSKARHNSQVWLKYARCLRQLEKFDESIRAYREVVRSCPDDHEAKLELTDLLIRVGRPQDATNVSDQDNSAIVNLELLKLRCDLLYRQEMWKDFVHAAKLLLSNEMEFVDTERELMILATSSSLARRLENLRDVQKEMGITNRRESDLDFVGKGLDFKDFINIYLKLCRVILEKLNEKEELVRIALSTYSSAFSEGEYLKHIDYYALMALFEVRDEKFSYSLAKNALSRDIRNKQIWNIFGATINLVYQDLRHNRFCLRHFIKFPDITALAYFNGHNALISGSYKHALGEYVNIHKENPKDPFAILCIAIGFLHLACQKFTSNRHSAFNQMCAFLNLYLEARGECQESLYNIGRAFHQLGLFNEAVHFYERALNCISEIDSDSDVDKARFNLNREISFNLSLIYRNSGSPALARRYLIKYFVV</sequence>
<dbReference type="Pfam" id="PF13432">
    <property type="entry name" value="TPR_16"/>
    <property type="match status" value="1"/>
</dbReference>
<dbReference type="KEGG" id="tut:107368852"/>
<dbReference type="SUPFAM" id="SSF48452">
    <property type="entry name" value="TPR-like"/>
    <property type="match status" value="3"/>
</dbReference>
<dbReference type="Pfam" id="PF13181">
    <property type="entry name" value="TPR_8"/>
    <property type="match status" value="1"/>
</dbReference>
<dbReference type="SMART" id="SM00028">
    <property type="entry name" value="TPR"/>
    <property type="match status" value="6"/>
</dbReference>
<dbReference type="AlphaFoldDB" id="T1KZ23"/>
<organism evidence="3 4">
    <name type="scientific">Tetranychus urticae</name>
    <name type="common">Two-spotted spider mite</name>
    <dbReference type="NCBI Taxonomy" id="32264"/>
    <lineage>
        <taxon>Eukaryota</taxon>
        <taxon>Metazoa</taxon>
        <taxon>Ecdysozoa</taxon>
        <taxon>Arthropoda</taxon>
        <taxon>Chelicerata</taxon>
        <taxon>Arachnida</taxon>
        <taxon>Acari</taxon>
        <taxon>Acariformes</taxon>
        <taxon>Trombidiformes</taxon>
        <taxon>Prostigmata</taxon>
        <taxon>Eleutherengona</taxon>
        <taxon>Raphignathae</taxon>
        <taxon>Tetranychoidea</taxon>
        <taxon>Tetranychidae</taxon>
        <taxon>Tetranychus</taxon>
    </lineage>
</organism>
<accession>T1KZ23</accession>
<dbReference type="InterPro" id="IPR019734">
    <property type="entry name" value="TPR_rpt"/>
</dbReference>
<dbReference type="eggNOG" id="KOG2076">
    <property type="taxonomic scope" value="Eukaryota"/>
</dbReference>